<sequence>MVTTHSVRTIRVALPSAASVPVLRAETINSINACLSDYSLELAFATKVTDADLAVSTTINGLFDCAKAGFKGHFLVWTHEPRYNTSRNSIISVPHLSDKVHIMNVYTGDVFTTPLFYFPFTKLDIENSYGRAPGVFMGTYRSYFEEYTPSGEFVDLNIIRQNLALYLRDNLGFELYGPGYPKHLGVTEAGRTGDWQSIKRKILSRYSFNLALENTNTKYYVTEKIWNAIECGCVPIYFGGNSGIEEIISNRSFIDASQFESFEQIGDYIKSLGKADVKEYVRSGRKDWSMILKNFSPNNIRHERIRFFAAKIQMIFG</sequence>
<keyword evidence="2 5" id="KW-0328">Glycosyltransferase</keyword>
<proteinExistence type="inferred from homology"/>
<dbReference type="SUPFAM" id="SSF53756">
    <property type="entry name" value="UDP-Glycosyltransferase/glycogen phosphorylase"/>
    <property type="match status" value="1"/>
</dbReference>
<gene>
    <name evidence="5" type="ORF">SAMN02982931_02824</name>
</gene>
<dbReference type="PANTHER" id="PTHR11929:SF194">
    <property type="entry name" value="ALPHA-(1,3)-FUCOSYLTRANSFERASE 10"/>
    <property type="match status" value="1"/>
</dbReference>
<dbReference type="InterPro" id="IPR001503">
    <property type="entry name" value="Glyco_trans_10"/>
</dbReference>
<dbReference type="OrthoDB" id="9791032at2"/>
<dbReference type="STRING" id="665467.SAMN02982931_02824"/>
<dbReference type="AlphaFoldDB" id="A0A1G6CW17"/>
<dbReference type="Pfam" id="PF00852">
    <property type="entry name" value="Glyco_transf_10"/>
    <property type="match status" value="1"/>
</dbReference>
<dbReference type="GO" id="GO:0046920">
    <property type="term" value="F:alpha-(1-&gt;3)-fucosyltransferase activity"/>
    <property type="evidence" value="ECO:0007669"/>
    <property type="project" value="TreeGrafter"/>
</dbReference>
<dbReference type="EMBL" id="FMXQ01000005">
    <property type="protein sequence ID" value="SDB37056.1"/>
    <property type="molecule type" value="Genomic_DNA"/>
</dbReference>
<dbReference type="GO" id="GO:0016020">
    <property type="term" value="C:membrane"/>
    <property type="evidence" value="ECO:0007669"/>
    <property type="project" value="InterPro"/>
</dbReference>
<name>A0A1G6CW17_9HYPH</name>
<evidence type="ECO:0000256" key="2">
    <source>
        <dbReference type="ARBA" id="ARBA00022676"/>
    </source>
</evidence>
<keyword evidence="3 5" id="KW-0808">Transferase</keyword>
<evidence type="ECO:0000259" key="4">
    <source>
        <dbReference type="Pfam" id="PF00852"/>
    </source>
</evidence>
<keyword evidence="6" id="KW-1185">Reference proteome</keyword>
<reference evidence="5 6" key="1">
    <citation type="submission" date="2016-10" db="EMBL/GenBank/DDBJ databases">
        <authorList>
            <person name="de Groot N.N."/>
        </authorList>
    </citation>
    <scope>NUCLEOTIDE SEQUENCE [LARGE SCALE GENOMIC DNA]</scope>
    <source>
        <strain evidence="5 6">ATCC 35022</strain>
    </source>
</reference>
<dbReference type="PANTHER" id="PTHR11929">
    <property type="entry name" value="ALPHA- 1,3 -FUCOSYLTRANSFERASE"/>
    <property type="match status" value="1"/>
</dbReference>
<evidence type="ECO:0000256" key="1">
    <source>
        <dbReference type="ARBA" id="ARBA00008919"/>
    </source>
</evidence>
<dbReference type="Gene3D" id="3.40.50.11660">
    <property type="entry name" value="Glycosyl transferase family 10, C-terminal domain"/>
    <property type="match status" value="1"/>
</dbReference>
<evidence type="ECO:0000256" key="3">
    <source>
        <dbReference type="ARBA" id="ARBA00022679"/>
    </source>
</evidence>
<evidence type="ECO:0000313" key="6">
    <source>
        <dbReference type="Proteomes" id="UP000199071"/>
    </source>
</evidence>
<feature type="domain" description="Fucosyltransferase C-terminal" evidence="4">
    <location>
        <begin position="182"/>
        <end position="281"/>
    </location>
</feature>
<accession>A0A1G6CW17</accession>
<dbReference type="RefSeq" id="WP_090877074.1">
    <property type="nucleotide sequence ID" value="NZ_FMXQ01000005.1"/>
</dbReference>
<dbReference type="InterPro" id="IPR055270">
    <property type="entry name" value="Glyco_tran_10_C"/>
</dbReference>
<protein>
    <submittedName>
        <fullName evidence="5">Glycosyltransferase family 10 (Fucosyltransferase) C-term</fullName>
    </submittedName>
</protein>
<dbReference type="InterPro" id="IPR038577">
    <property type="entry name" value="GT10-like_C_sf"/>
</dbReference>
<dbReference type="Proteomes" id="UP000199071">
    <property type="component" value="Unassembled WGS sequence"/>
</dbReference>
<comment type="similarity">
    <text evidence="1">Belongs to the glycosyltransferase 10 family.</text>
</comment>
<organism evidence="5 6">
    <name type="scientific">Bauldia litoralis</name>
    <dbReference type="NCBI Taxonomy" id="665467"/>
    <lineage>
        <taxon>Bacteria</taxon>
        <taxon>Pseudomonadati</taxon>
        <taxon>Pseudomonadota</taxon>
        <taxon>Alphaproteobacteria</taxon>
        <taxon>Hyphomicrobiales</taxon>
        <taxon>Kaistiaceae</taxon>
        <taxon>Bauldia</taxon>
    </lineage>
</organism>
<evidence type="ECO:0000313" key="5">
    <source>
        <dbReference type="EMBL" id="SDB37056.1"/>
    </source>
</evidence>